<evidence type="ECO:0000313" key="3">
    <source>
        <dbReference type="Proteomes" id="UP001157133"/>
    </source>
</evidence>
<gene>
    <name evidence="2" type="ORF">theurythT_05620</name>
</gene>
<dbReference type="SUPFAM" id="SSF54593">
    <property type="entry name" value="Glyoxalase/Bleomycin resistance protein/Dihydroxybiphenyl dioxygenase"/>
    <property type="match status" value="1"/>
</dbReference>
<keyword evidence="3" id="KW-1185">Reference proteome</keyword>
<name>A0ABQ6H1Y0_9GAMM</name>
<protein>
    <submittedName>
        <fullName evidence="2">Glyoxalase</fullName>
    </submittedName>
</protein>
<dbReference type="PANTHER" id="PTHR36113:SF1">
    <property type="entry name" value="GLYOXALASE_BLEOMYCIN RESISTANCE PROTEIN_DIOXYGENASE"/>
    <property type="match status" value="1"/>
</dbReference>
<dbReference type="InterPro" id="IPR029068">
    <property type="entry name" value="Glyas_Bleomycin-R_OHBP_Dase"/>
</dbReference>
<comment type="caution">
    <text evidence="2">The sequence shown here is derived from an EMBL/GenBank/DDBJ whole genome shotgun (WGS) entry which is preliminary data.</text>
</comment>
<reference evidence="2 3" key="1">
    <citation type="submission" date="2023-03" db="EMBL/GenBank/DDBJ databases">
        <title>Draft genome sequence of Thalassotalea eurytherma JCM 18482T.</title>
        <authorList>
            <person name="Sawabe T."/>
        </authorList>
    </citation>
    <scope>NUCLEOTIDE SEQUENCE [LARGE SCALE GENOMIC DNA]</scope>
    <source>
        <strain evidence="2 3">JCM 18482</strain>
    </source>
</reference>
<feature type="domain" description="VOC" evidence="1">
    <location>
        <begin position="3"/>
        <end position="127"/>
    </location>
</feature>
<dbReference type="PROSITE" id="PS51819">
    <property type="entry name" value="VOC"/>
    <property type="match status" value="1"/>
</dbReference>
<dbReference type="Pfam" id="PF00903">
    <property type="entry name" value="Glyoxalase"/>
    <property type="match status" value="1"/>
</dbReference>
<dbReference type="Gene3D" id="3.10.180.10">
    <property type="entry name" value="2,3-Dihydroxybiphenyl 1,2-Dioxygenase, domain 1"/>
    <property type="match status" value="1"/>
</dbReference>
<evidence type="ECO:0000259" key="1">
    <source>
        <dbReference type="PROSITE" id="PS51819"/>
    </source>
</evidence>
<dbReference type="Proteomes" id="UP001157133">
    <property type="component" value="Unassembled WGS sequence"/>
</dbReference>
<accession>A0ABQ6H1Y0</accession>
<dbReference type="PANTHER" id="PTHR36113">
    <property type="entry name" value="LYASE, PUTATIVE-RELATED-RELATED"/>
    <property type="match status" value="1"/>
</dbReference>
<sequence>MMTLEHINLVVKDMEETLTFYKAAFPHWWVRGNGFDKWHGLPRQWLHFGDDYQYLAFSDNGQGENRDLNTLNLGLAHFAFSVTDIDALAKRLQASGYNADKAGAENPYRRNLYYIDPNGFEVEFVEYLSDLPNERNHYND</sequence>
<dbReference type="EMBL" id="BSSU01000003">
    <property type="protein sequence ID" value="GLX81110.1"/>
    <property type="molecule type" value="Genomic_DNA"/>
</dbReference>
<proteinExistence type="predicted"/>
<dbReference type="InterPro" id="IPR004360">
    <property type="entry name" value="Glyas_Fos-R_dOase_dom"/>
</dbReference>
<dbReference type="InterPro" id="IPR037523">
    <property type="entry name" value="VOC_core"/>
</dbReference>
<dbReference type="RefSeq" id="WP_284206441.1">
    <property type="nucleotide sequence ID" value="NZ_BSSU01000003.1"/>
</dbReference>
<dbReference type="InterPro" id="IPR051332">
    <property type="entry name" value="Fosfomycin_Res_Enzymes"/>
</dbReference>
<evidence type="ECO:0000313" key="2">
    <source>
        <dbReference type="EMBL" id="GLX81110.1"/>
    </source>
</evidence>
<organism evidence="2 3">
    <name type="scientific">Thalassotalea eurytherma</name>
    <dbReference type="NCBI Taxonomy" id="1144278"/>
    <lineage>
        <taxon>Bacteria</taxon>
        <taxon>Pseudomonadati</taxon>
        <taxon>Pseudomonadota</taxon>
        <taxon>Gammaproteobacteria</taxon>
        <taxon>Alteromonadales</taxon>
        <taxon>Colwelliaceae</taxon>
        <taxon>Thalassotalea</taxon>
    </lineage>
</organism>